<dbReference type="AlphaFoldDB" id="A0A6C0FC28"/>
<protein>
    <submittedName>
        <fullName evidence="2">Uncharacterized protein</fullName>
    </submittedName>
</protein>
<sequence length="177" mass="21280">MELSVKNFPWLKDIHKNLISDYQDDYEDEYEEEGIEDKHEINTLREEIKTIHQTYQKEIRKLEDECQYLDELNDENIQEIKRNQEEIDKMNDDNKYLILKCSLLINSREEWIGRALKLQFLFKEIEKVGLKQSEIIFEAYKDVDIPDSEVPLGLRERFIPTILTNSVEDDDDEEDAF</sequence>
<feature type="coiled-coil region" evidence="1">
    <location>
        <begin position="45"/>
        <end position="93"/>
    </location>
</feature>
<evidence type="ECO:0000256" key="1">
    <source>
        <dbReference type="SAM" id="Coils"/>
    </source>
</evidence>
<keyword evidence="1" id="KW-0175">Coiled coil</keyword>
<accession>A0A6C0FC28</accession>
<dbReference type="EMBL" id="MN738839">
    <property type="protein sequence ID" value="QHT39238.1"/>
    <property type="molecule type" value="Genomic_DNA"/>
</dbReference>
<name>A0A6C0FC28_9ZZZZ</name>
<proteinExistence type="predicted"/>
<reference evidence="2" key="1">
    <citation type="journal article" date="2020" name="Nature">
        <title>Giant virus diversity and host interactions through global metagenomics.</title>
        <authorList>
            <person name="Schulz F."/>
            <person name="Roux S."/>
            <person name="Paez-Espino D."/>
            <person name="Jungbluth S."/>
            <person name="Walsh D.A."/>
            <person name="Denef V.J."/>
            <person name="McMahon K.D."/>
            <person name="Konstantinidis K.T."/>
            <person name="Eloe-Fadrosh E.A."/>
            <person name="Kyrpides N.C."/>
            <person name="Woyke T."/>
        </authorList>
    </citation>
    <scope>NUCLEOTIDE SEQUENCE</scope>
    <source>
        <strain evidence="2">GVMAG-S-ERX556126-94</strain>
    </source>
</reference>
<evidence type="ECO:0000313" key="2">
    <source>
        <dbReference type="EMBL" id="QHT39238.1"/>
    </source>
</evidence>
<organism evidence="2">
    <name type="scientific">viral metagenome</name>
    <dbReference type="NCBI Taxonomy" id="1070528"/>
    <lineage>
        <taxon>unclassified sequences</taxon>
        <taxon>metagenomes</taxon>
        <taxon>organismal metagenomes</taxon>
    </lineage>
</organism>